<accession>A0A4Z2GGI4</accession>
<dbReference type="Proteomes" id="UP000314294">
    <property type="component" value="Unassembled WGS sequence"/>
</dbReference>
<dbReference type="EMBL" id="SRLO01000542">
    <property type="protein sequence ID" value="TNN52586.1"/>
    <property type="molecule type" value="Genomic_DNA"/>
</dbReference>
<dbReference type="AlphaFoldDB" id="A0A4Z2GGI4"/>
<reference evidence="1 2" key="1">
    <citation type="submission" date="2019-03" db="EMBL/GenBank/DDBJ databases">
        <title>First draft genome of Liparis tanakae, snailfish: a comprehensive survey of snailfish specific genes.</title>
        <authorList>
            <person name="Kim W."/>
            <person name="Song I."/>
            <person name="Jeong J.-H."/>
            <person name="Kim D."/>
            <person name="Kim S."/>
            <person name="Ryu S."/>
            <person name="Song J.Y."/>
            <person name="Lee S.K."/>
        </authorList>
    </citation>
    <scope>NUCLEOTIDE SEQUENCE [LARGE SCALE GENOMIC DNA]</scope>
    <source>
        <tissue evidence="1">Muscle</tissue>
    </source>
</reference>
<evidence type="ECO:0000313" key="1">
    <source>
        <dbReference type="EMBL" id="TNN52586.1"/>
    </source>
</evidence>
<protein>
    <submittedName>
        <fullName evidence="1">Uncharacterized protein</fullName>
    </submittedName>
</protein>
<organism evidence="1 2">
    <name type="scientific">Liparis tanakae</name>
    <name type="common">Tanaka's snailfish</name>
    <dbReference type="NCBI Taxonomy" id="230148"/>
    <lineage>
        <taxon>Eukaryota</taxon>
        <taxon>Metazoa</taxon>
        <taxon>Chordata</taxon>
        <taxon>Craniata</taxon>
        <taxon>Vertebrata</taxon>
        <taxon>Euteleostomi</taxon>
        <taxon>Actinopterygii</taxon>
        <taxon>Neopterygii</taxon>
        <taxon>Teleostei</taxon>
        <taxon>Neoteleostei</taxon>
        <taxon>Acanthomorphata</taxon>
        <taxon>Eupercaria</taxon>
        <taxon>Perciformes</taxon>
        <taxon>Cottioidei</taxon>
        <taxon>Cottales</taxon>
        <taxon>Liparidae</taxon>
        <taxon>Liparis</taxon>
    </lineage>
</organism>
<proteinExistence type="predicted"/>
<evidence type="ECO:0000313" key="2">
    <source>
        <dbReference type="Proteomes" id="UP000314294"/>
    </source>
</evidence>
<gene>
    <name evidence="1" type="ORF">EYF80_037230</name>
</gene>
<name>A0A4Z2GGI4_9TELE</name>
<sequence>MADRRASQQLPVAAVGWGCAYADRGGPARRLLFDEIYGKYVLMVKIDARKRGRCGAAAPQPIPAGTQVLCAAPQDVLFVCSMLGTTRIQSVDTLVQQLETVPDDTLE</sequence>
<keyword evidence="2" id="KW-1185">Reference proteome</keyword>
<comment type="caution">
    <text evidence="1">The sequence shown here is derived from an EMBL/GenBank/DDBJ whole genome shotgun (WGS) entry which is preliminary data.</text>
</comment>